<protein>
    <submittedName>
        <fullName evidence="3">Metacaspase-7</fullName>
    </submittedName>
</protein>
<dbReference type="InterPro" id="IPR011600">
    <property type="entry name" value="Pept_C14_caspase"/>
</dbReference>
<dbReference type="InterPro" id="IPR029030">
    <property type="entry name" value="Caspase-like_dom_sf"/>
</dbReference>
<dbReference type="InterPro" id="IPR050452">
    <property type="entry name" value="Metacaspase"/>
</dbReference>
<dbReference type="AlphaFoldDB" id="A0A1J3DGL8"/>
<reference evidence="3" key="1">
    <citation type="submission" date="2016-07" db="EMBL/GenBank/DDBJ databases">
        <title>De novo transcriptome assembly of four accessions of the metal hyperaccumulator plant Noccaea caerulescens.</title>
        <authorList>
            <person name="Blande D."/>
            <person name="Halimaa P."/>
            <person name="Tervahauta A.I."/>
            <person name="Aarts M.G."/>
            <person name="Karenlampi S.O."/>
        </authorList>
    </citation>
    <scope>NUCLEOTIDE SEQUENCE</scope>
</reference>
<comment type="similarity">
    <text evidence="1">Belongs to the peptidase C14B family.</text>
</comment>
<dbReference type="EMBL" id="GEVI01014065">
    <property type="protein sequence ID" value="JAU18255.1"/>
    <property type="molecule type" value="Transcribed_RNA"/>
</dbReference>
<evidence type="ECO:0000256" key="1">
    <source>
        <dbReference type="ARBA" id="ARBA00009005"/>
    </source>
</evidence>
<accession>A0A1J3DGL8</accession>
<gene>
    <name evidence="3" type="ORF">GA_TR174_c0_g1_i1_g.447</name>
</gene>
<feature type="domain" description="Peptidase C14 caspase" evidence="2">
    <location>
        <begin position="3"/>
        <end position="390"/>
    </location>
</feature>
<dbReference type="GO" id="GO:0006508">
    <property type="term" value="P:proteolysis"/>
    <property type="evidence" value="ECO:0007669"/>
    <property type="project" value="InterPro"/>
</dbReference>
<evidence type="ECO:0000313" key="3">
    <source>
        <dbReference type="EMBL" id="JAU18255.1"/>
    </source>
</evidence>
<dbReference type="GO" id="GO:0005737">
    <property type="term" value="C:cytoplasm"/>
    <property type="evidence" value="ECO:0007669"/>
    <property type="project" value="TreeGrafter"/>
</dbReference>
<sequence>MAKKAVLIGINYPGTEEELQGCVNDVHRMYKCLVDRYGFAEEDITVLIDTDKSYTQPTGKNIRHALSELIKPAKSGDVLFVHYSGHGTRVPPETGEEDDTGFDECIVPCDMNLIPDDDFRDIVEQVPEGCQITFISDSCNSGGLIDEAREQIGESSNNKTNREPKVSFLWNLLHSVLAKLLVFCGIWSSQEEPHEIKTREIVKRDEVVKSRYLPLESFITLLKQKTGKENIEIGKIRPTLFDVFGEDSSPKVNKYIKVMITKLQEEDGQNGLLGKIKATALEYIAEKLNDEHYSKPAMQTQVKSDREIYGGGSSKGLFPDRGILLSGCQTDETSADVKKSGEAYGAFSNAIQFVLSETDKEDKITNKEMVLRAREILKKEMFTQRPGLYCGDRFVNAPFIC</sequence>
<dbReference type="GO" id="GO:0004197">
    <property type="term" value="F:cysteine-type endopeptidase activity"/>
    <property type="evidence" value="ECO:0007669"/>
    <property type="project" value="InterPro"/>
</dbReference>
<dbReference type="SUPFAM" id="SSF52129">
    <property type="entry name" value="Caspase-like"/>
    <property type="match status" value="1"/>
</dbReference>
<name>A0A1J3DGL8_NOCCA</name>
<dbReference type="PANTHER" id="PTHR48104">
    <property type="entry name" value="METACASPASE-4"/>
    <property type="match status" value="1"/>
</dbReference>
<dbReference type="Gene3D" id="3.40.50.12660">
    <property type="match status" value="2"/>
</dbReference>
<dbReference type="PANTHER" id="PTHR48104:SF14">
    <property type="entry name" value="METACASPASE-7"/>
    <property type="match status" value="1"/>
</dbReference>
<proteinExistence type="inferred from homology"/>
<evidence type="ECO:0000259" key="2">
    <source>
        <dbReference type="Pfam" id="PF00656"/>
    </source>
</evidence>
<dbReference type="Pfam" id="PF00656">
    <property type="entry name" value="Peptidase_C14"/>
    <property type="match status" value="1"/>
</dbReference>
<organism evidence="3">
    <name type="scientific">Noccaea caerulescens</name>
    <name type="common">Alpine penny-cress</name>
    <name type="synonym">Thlaspi caerulescens</name>
    <dbReference type="NCBI Taxonomy" id="107243"/>
    <lineage>
        <taxon>Eukaryota</taxon>
        <taxon>Viridiplantae</taxon>
        <taxon>Streptophyta</taxon>
        <taxon>Embryophyta</taxon>
        <taxon>Tracheophyta</taxon>
        <taxon>Spermatophyta</taxon>
        <taxon>Magnoliopsida</taxon>
        <taxon>eudicotyledons</taxon>
        <taxon>Gunneridae</taxon>
        <taxon>Pentapetalae</taxon>
        <taxon>rosids</taxon>
        <taxon>malvids</taxon>
        <taxon>Brassicales</taxon>
        <taxon>Brassicaceae</taxon>
        <taxon>Coluteocarpeae</taxon>
        <taxon>Noccaea</taxon>
    </lineage>
</organism>